<accession>A0ABT2M6U7</accession>
<evidence type="ECO:0000256" key="1">
    <source>
        <dbReference type="SAM" id="SignalP"/>
    </source>
</evidence>
<sequence length="106" mass="10925">MKLLVASALAAVPLTLGIGVASAQPAVDAIVNSTCSYPQVMAALKAQDPKMASQVSANPAMVAGLKQLVAAGPDERRRMVSQWQNVPAVQPYIGLISSVVGTCNSY</sequence>
<dbReference type="InterPro" id="IPR032407">
    <property type="entry name" value="MHB"/>
</dbReference>
<protein>
    <submittedName>
        <fullName evidence="2">Hemophore-related protein</fullName>
    </submittedName>
</protein>
<name>A0ABT2M6U7_9MYCO</name>
<dbReference type="RefSeq" id="WP_260991974.1">
    <property type="nucleotide sequence ID" value="NZ_JAODWD010000001.1"/>
</dbReference>
<dbReference type="NCBIfam" id="TIGR04529">
    <property type="entry name" value="MTB_hemophore"/>
    <property type="match status" value="1"/>
</dbReference>
<gene>
    <name evidence="2" type="ORF">N4S67_06050</name>
</gene>
<organism evidence="2 3">
    <name type="scientific">Mycobacterium deserti</name>
    <dbReference type="NCBI Taxonomy" id="2978347"/>
    <lineage>
        <taxon>Bacteria</taxon>
        <taxon>Bacillati</taxon>
        <taxon>Actinomycetota</taxon>
        <taxon>Actinomycetes</taxon>
        <taxon>Mycobacteriales</taxon>
        <taxon>Mycobacteriaceae</taxon>
        <taxon>Mycobacterium</taxon>
    </lineage>
</organism>
<feature type="chain" id="PRO_5045916761" evidence="1">
    <location>
        <begin position="24"/>
        <end position="106"/>
    </location>
</feature>
<dbReference type="Proteomes" id="UP001206639">
    <property type="component" value="Unassembled WGS sequence"/>
</dbReference>
<keyword evidence="3" id="KW-1185">Reference proteome</keyword>
<feature type="signal peptide" evidence="1">
    <location>
        <begin position="1"/>
        <end position="23"/>
    </location>
</feature>
<reference evidence="3" key="1">
    <citation type="submission" date="2023-07" db="EMBL/GenBank/DDBJ databases">
        <authorList>
            <person name="Deng Y."/>
            <person name="Zhang Y.-Q."/>
        </authorList>
    </citation>
    <scope>NUCLEOTIDE SEQUENCE [LARGE SCALE GENOMIC DNA]</scope>
    <source>
        <strain evidence="3">CPCC 205710</strain>
    </source>
</reference>
<comment type="caution">
    <text evidence="2">The sequence shown here is derived from an EMBL/GenBank/DDBJ whole genome shotgun (WGS) entry which is preliminary data.</text>
</comment>
<proteinExistence type="predicted"/>
<dbReference type="EMBL" id="JAODWD010000001">
    <property type="protein sequence ID" value="MCT7657980.1"/>
    <property type="molecule type" value="Genomic_DNA"/>
</dbReference>
<evidence type="ECO:0000313" key="2">
    <source>
        <dbReference type="EMBL" id="MCT7657980.1"/>
    </source>
</evidence>
<keyword evidence="1" id="KW-0732">Signal</keyword>
<evidence type="ECO:0000313" key="3">
    <source>
        <dbReference type="Proteomes" id="UP001206639"/>
    </source>
</evidence>